<dbReference type="AlphaFoldDB" id="F7XJF3"/>
<protein>
    <submittedName>
        <fullName evidence="1">Uncharacterized protein</fullName>
    </submittedName>
</protein>
<organism evidence="1 2">
    <name type="scientific">Sinorhizobium meliloti (strain SM11)</name>
    <dbReference type="NCBI Taxonomy" id="707241"/>
    <lineage>
        <taxon>Bacteria</taxon>
        <taxon>Pseudomonadati</taxon>
        <taxon>Pseudomonadota</taxon>
        <taxon>Alphaproteobacteria</taxon>
        <taxon>Hyphomicrobiales</taxon>
        <taxon>Rhizobiaceae</taxon>
        <taxon>Sinorhizobium/Ensifer group</taxon>
        <taxon>Sinorhizobium</taxon>
    </lineage>
</organism>
<dbReference type="Proteomes" id="UP000009045">
    <property type="component" value="Plasmid pSmeSM11d"/>
</dbReference>
<dbReference type="PATRIC" id="fig|707241.3.peg.7244"/>
<dbReference type="HOGENOM" id="CLU_3239694_0_0_5"/>
<keyword evidence="1" id="KW-0614">Plasmid</keyword>
<evidence type="ECO:0000313" key="2">
    <source>
        <dbReference type="Proteomes" id="UP000009045"/>
    </source>
</evidence>
<proteinExistence type="predicted"/>
<dbReference type="KEGG" id="smx:SM11_pD1542"/>
<name>F7XJF3_SINMM</name>
<evidence type="ECO:0000313" key="1">
    <source>
        <dbReference type="EMBL" id="AEH84374.1"/>
    </source>
</evidence>
<accession>F7XJF3</accession>
<geneLocation type="plasmid" evidence="1 2">
    <name>pSmeSM11d</name>
</geneLocation>
<sequence>MPGTGASHDRLSRLAAHAFISFPEVQPSLVRSNPIGRLTITAA</sequence>
<reference evidence="1 2" key="1">
    <citation type="journal article" date="2011" name="J. Biotechnol.">
        <title>The complete genome sequence of the dominant Sinorhizobium meliloti field isolate SM11 extends the S. meliloti pan-genome.</title>
        <authorList>
            <person name="Schneiker-Bekel S."/>
            <person name="Wibberg D."/>
            <person name="Bekel T."/>
            <person name="Blom J."/>
            <person name="Linke B."/>
            <person name="Neuweger H."/>
            <person name="Stiens M."/>
            <person name="Vorholter F.J."/>
            <person name="Weidner S."/>
            <person name="Goesmann A."/>
            <person name="Puhler A."/>
            <person name="Schluter A."/>
        </authorList>
    </citation>
    <scope>NUCLEOTIDE SEQUENCE [LARGE SCALE GENOMIC DNA]</scope>
    <source>
        <strain evidence="1 2">SM11</strain>
        <plasmid evidence="2">pSmeSM11d</plasmid>
    </source>
</reference>
<dbReference type="EMBL" id="CP001832">
    <property type="protein sequence ID" value="AEH84374.1"/>
    <property type="molecule type" value="Genomic_DNA"/>
</dbReference>
<gene>
    <name evidence="1" type="ordered locus">SM11_pD1542</name>
</gene>